<dbReference type="SUPFAM" id="SSF52540">
    <property type="entry name" value="P-loop containing nucleoside triphosphate hydrolases"/>
    <property type="match status" value="1"/>
</dbReference>
<feature type="coiled-coil region" evidence="6">
    <location>
        <begin position="608"/>
        <end position="635"/>
    </location>
</feature>
<evidence type="ECO:0000313" key="9">
    <source>
        <dbReference type="Proteomes" id="UP000249852"/>
    </source>
</evidence>
<dbReference type="RefSeq" id="WP_006046142.1">
    <property type="nucleotide sequence ID" value="NZ_QLTQ01000040.1"/>
</dbReference>
<evidence type="ECO:0000259" key="7">
    <source>
        <dbReference type="Pfam" id="PF00350"/>
    </source>
</evidence>
<feature type="domain" description="Dynamin N-terminal" evidence="7">
    <location>
        <begin position="53"/>
        <end position="274"/>
    </location>
</feature>
<dbReference type="PANTHER" id="PTHR10465">
    <property type="entry name" value="TRANSMEMBRANE GTPASE FZO1"/>
    <property type="match status" value="1"/>
</dbReference>
<evidence type="ECO:0000256" key="3">
    <source>
        <dbReference type="ARBA" id="ARBA00022801"/>
    </source>
</evidence>
<keyword evidence="9" id="KW-1185">Reference proteome</keyword>
<dbReference type="InterPro" id="IPR027094">
    <property type="entry name" value="Mitofusin_fam"/>
</dbReference>
<keyword evidence="3" id="KW-0378">Hydrolase</keyword>
<keyword evidence="6" id="KW-0175">Coiled coil</keyword>
<evidence type="ECO:0000313" key="8">
    <source>
        <dbReference type="EMBL" id="RAS41144.1"/>
    </source>
</evidence>
<dbReference type="Pfam" id="PF00350">
    <property type="entry name" value="Dynamin_N"/>
    <property type="match status" value="1"/>
</dbReference>
<gene>
    <name evidence="8" type="ORF">BC673_14014</name>
</gene>
<dbReference type="PANTHER" id="PTHR10465:SF0">
    <property type="entry name" value="SARCALUMENIN"/>
    <property type="match status" value="1"/>
</dbReference>
<reference evidence="8 9" key="1">
    <citation type="submission" date="2018-06" db="EMBL/GenBank/DDBJ databases">
        <title>Genomic Encyclopedia of Archaeal and Bacterial Type Strains, Phase II (KMG-II): from individual species to whole genera.</title>
        <authorList>
            <person name="Goeker M."/>
        </authorList>
    </citation>
    <scope>NUCLEOTIDE SEQUENCE [LARGE SCALE GENOMIC DNA]</scope>
    <source>
        <strain evidence="8 9">DSM 18710</strain>
    </source>
</reference>
<evidence type="ECO:0000256" key="6">
    <source>
        <dbReference type="SAM" id="Coils"/>
    </source>
</evidence>
<protein>
    <submittedName>
        <fullName evidence="8">Dynamin family protein</fullName>
    </submittedName>
</protein>
<evidence type="ECO:0000256" key="1">
    <source>
        <dbReference type="ARBA" id="ARBA00004370"/>
    </source>
</evidence>
<accession>A0ABX9DQF4</accession>
<comment type="caution">
    <text evidence="8">The sequence shown here is derived from an EMBL/GenBank/DDBJ whole genome shotgun (WGS) entry which is preliminary data.</text>
</comment>
<keyword evidence="2" id="KW-0547">Nucleotide-binding</keyword>
<evidence type="ECO:0000256" key="4">
    <source>
        <dbReference type="ARBA" id="ARBA00023134"/>
    </source>
</evidence>
<comment type="subcellular location">
    <subcellularLocation>
        <location evidence="1">Membrane</location>
    </subcellularLocation>
</comment>
<sequence>MKINEFARLRKLVDTALNRYREVRKDCGIADDGWHSRSIERIAKPFINGHFTLAVVGKVSSGKSSFINALLGCKDLLPTGHDQTTCGITCIEYGEEPEITITFGDGQEVVIKEDIIGKIKPYVAIPDMYRSLPVNNIDDMILGGYGFDKIWETRERLEKETLCATISKDLLKKYVAHRQIKDIAVKVVIKYPFNEELKGWRVIDTPGIGAIGGIENRTQRLLDTPNEDGSREVDAIIFLQNGSQTLDQTDTKRFVKGQLDNLTESDKHRLFYVLTHSSSTEFLNHKDSKIEFIKENYGDKIKCLTYADSLLYSFIQEVEINGENLKYYDDFKKPDHWEADEWDVLFGILDYAKRRVRNQGDTFNHDTMLRTLQEWSNFESLKQEINSFAKNEKQGALGKLLTLIKTDYRGFIQQLGRDKELIDGDLTSINAAIKETRDKRRNYNRLSQKKDNLVTRERIEEEFAFINEQLLFIDEQQTINSIRTAITNLFDGVKKKEKEFFENIVNVFSDFFKVDGSKDPIWESIDFMAIEKEATKNSQERYVISEERVIKKCCEDNVIIPAKYGNRINYDKKVKEFKEIALHRARAQRDKILSQIMAKINNINKQVSDELHNKLEEEFNRLESLKDQLSRKEEFKAENDAFIAKSHAALKELIKLIEEYDGTAI</sequence>
<proteinExistence type="predicted"/>
<evidence type="ECO:0000256" key="2">
    <source>
        <dbReference type="ARBA" id="ARBA00022741"/>
    </source>
</evidence>
<organism evidence="8 9">
    <name type="scientific">Prevotella pallens</name>
    <dbReference type="NCBI Taxonomy" id="60133"/>
    <lineage>
        <taxon>Bacteria</taxon>
        <taxon>Pseudomonadati</taxon>
        <taxon>Bacteroidota</taxon>
        <taxon>Bacteroidia</taxon>
        <taxon>Bacteroidales</taxon>
        <taxon>Prevotellaceae</taxon>
        <taxon>Prevotella</taxon>
    </lineage>
</organism>
<dbReference type="InterPro" id="IPR027417">
    <property type="entry name" value="P-loop_NTPase"/>
</dbReference>
<dbReference type="InterPro" id="IPR045063">
    <property type="entry name" value="Dynamin_N"/>
</dbReference>
<keyword evidence="4" id="KW-0342">GTP-binding</keyword>
<dbReference type="Gene3D" id="3.40.50.300">
    <property type="entry name" value="P-loop containing nucleotide triphosphate hydrolases"/>
    <property type="match status" value="1"/>
</dbReference>
<dbReference type="EMBL" id="QLTQ01000040">
    <property type="protein sequence ID" value="RAS41144.1"/>
    <property type="molecule type" value="Genomic_DNA"/>
</dbReference>
<evidence type="ECO:0000256" key="5">
    <source>
        <dbReference type="ARBA" id="ARBA00023136"/>
    </source>
</evidence>
<name>A0ABX9DQF4_9BACT</name>
<dbReference type="Proteomes" id="UP000249852">
    <property type="component" value="Unassembled WGS sequence"/>
</dbReference>
<keyword evidence="5" id="KW-0472">Membrane</keyword>